<keyword evidence="3" id="KW-0813">Transport</keyword>
<evidence type="ECO:0000256" key="6">
    <source>
        <dbReference type="ARBA" id="ARBA00023136"/>
    </source>
</evidence>
<sequence>MENTNSGTGTNAKRLFYGSCFALITTAFSFAIAAGILDQLKTELALSASQAGLITSMWFLGFPISMVIGGLIYHKIGGKIIMQFAFFAHAIGILLLIFSGNYIGLLIANLLIGLGNGCTEAACNPMIADAYKGNRMSTMLNRFHMWFPGGIAIGSLLSGFMTDFDITGQSQVWLLLIPAIIYAYLFYGQTWPKAKIEEAATISGNLKGMFTPLFLFIGICMALTAISEFGPNQWVGLILSKSGAEPTLILALTAGLMAVARYFGGSMVAKFNQTGVLLGSAVLATLGIYLFSTQTGTMAYVAAIFFALGVAYFWPNMIGLTATKTPKTGALGMSIIGAIGMFSSSIFQPIIGGWIDSDVDKIANSSLNVSGKTFSEAKNIFESKENLSEAASLINVSESNLESSINNVILESGQETLGTMVLFPAILIVLFTILYFWMKSTKDSNKEITNA</sequence>
<evidence type="ECO:0000313" key="10">
    <source>
        <dbReference type="Proteomes" id="UP000019275"/>
    </source>
</evidence>
<feature type="transmembrane region" description="Helical" evidence="7">
    <location>
        <begin position="417"/>
        <end position="437"/>
    </location>
</feature>
<feature type="transmembrane region" description="Helical" evidence="7">
    <location>
        <begin position="80"/>
        <end position="98"/>
    </location>
</feature>
<evidence type="ECO:0000256" key="3">
    <source>
        <dbReference type="ARBA" id="ARBA00022448"/>
    </source>
</evidence>
<dbReference type="Gene3D" id="1.20.1250.20">
    <property type="entry name" value="MFS general substrate transporter like domains"/>
    <property type="match status" value="1"/>
</dbReference>
<feature type="transmembrane region" description="Helical" evidence="7">
    <location>
        <begin position="208"/>
        <end position="226"/>
    </location>
</feature>
<evidence type="ECO:0000256" key="2">
    <source>
        <dbReference type="ARBA" id="ARBA00008335"/>
    </source>
</evidence>
<keyword evidence="6 7" id="KW-0472">Membrane</keyword>
<dbReference type="InterPro" id="IPR051788">
    <property type="entry name" value="MFS_Transporter"/>
</dbReference>
<dbReference type="InterPro" id="IPR020846">
    <property type="entry name" value="MFS_dom"/>
</dbReference>
<feature type="transmembrane region" description="Helical" evidence="7">
    <location>
        <begin position="143"/>
        <end position="162"/>
    </location>
</feature>
<proteinExistence type="inferred from homology"/>
<dbReference type="Proteomes" id="UP000019275">
    <property type="component" value="Unassembled WGS sequence"/>
</dbReference>
<dbReference type="PANTHER" id="PTHR23514">
    <property type="entry name" value="BYPASS OF STOP CODON PROTEIN 6"/>
    <property type="match status" value="1"/>
</dbReference>
<keyword evidence="4 7" id="KW-0812">Transmembrane</keyword>
<comment type="subcellular location">
    <subcellularLocation>
        <location evidence="1">Endomembrane system</location>
        <topology evidence="1">Multi-pass membrane protein</topology>
    </subcellularLocation>
</comment>
<dbReference type="RefSeq" id="WP_034644433.1">
    <property type="nucleotide sequence ID" value="NZ_ARZX01000004.1"/>
</dbReference>
<comment type="similarity">
    <text evidence="2">Belongs to the major facilitator superfamily.</text>
</comment>
<evidence type="ECO:0000256" key="5">
    <source>
        <dbReference type="ARBA" id="ARBA00022989"/>
    </source>
</evidence>
<protein>
    <submittedName>
        <fullName evidence="9">Major facilitator superfamily protein</fullName>
    </submittedName>
</protein>
<evidence type="ECO:0000256" key="1">
    <source>
        <dbReference type="ARBA" id="ARBA00004127"/>
    </source>
</evidence>
<feature type="domain" description="Major facilitator superfamily (MFS) profile" evidence="8">
    <location>
        <begin position="15"/>
        <end position="442"/>
    </location>
</feature>
<feature type="transmembrane region" description="Helical" evidence="7">
    <location>
        <begin position="246"/>
        <end position="263"/>
    </location>
</feature>
<feature type="transmembrane region" description="Helical" evidence="7">
    <location>
        <begin position="330"/>
        <end position="351"/>
    </location>
</feature>
<feature type="transmembrane region" description="Helical" evidence="7">
    <location>
        <begin position="275"/>
        <end position="292"/>
    </location>
</feature>
<comment type="caution">
    <text evidence="9">The sequence shown here is derived from an EMBL/GenBank/DDBJ whole genome shotgun (WGS) entry which is preliminary data.</text>
</comment>
<dbReference type="Pfam" id="PF07690">
    <property type="entry name" value="MFS_1"/>
    <property type="match status" value="1"/>
</dbReference>
<name>A0ABN0RQZ9_9FLAO</name>
<evidence type="ECO:0000259" key="8">
    <source>
        <dbReference type="PROSITE" id="PS50850"/>
    </source>
</evidence>
<reference evidence="9 10" key="1">
    <citation type="journal article" date="2014" name="Genome Announc.">
        <title>Draft Genome Sequence of the Carrageenan-Degrading Bacterium Cellulophaga sp. Strain KL-A, Isolated from Decaying Marine Algae.</title>
        <authorList>
            <person name="Shan D."/>
            <person name="Ying J."/>
            <person name="Li X."/>
            <person name="Gao Z."/>
            <person name="Wei G."/>
            <person name="Shao Z."/>
        </authorList>
    </citation>
    <scope>NUCLEOTIDE SEQUENCE [LARGE SCALE GENOMIC DNA]</scope>
    <source>
        <strain evidence="9 10">KL-A</strain>
    </source>
</reference>
<feature type="transmembrane region" description="Helical" evidence="7">
    <location>
        <begin position="168"/>
        <end position="187"/>
    </location>
</feature>
<dbReference type="InterPro" id="IPR036259">
    <property type="entry name" value="MFS_trans_sf"/>
</dbReference>
<feature type="transmembrane region" description="Helical" evidence="7">
    <location>
        <begin position="298"/>
        <end position="318"/>
    </location>
</feature>
<evidence type="ECO:0000256" key="4">
    <source>
        <dbReference type="ARBA" id="ARBA00022692"/>
    </source>
</evidence>
<feature type="transmembrane region" description="Helical" evidence="7">
    <location>
        <begin position="49"/>
        <end position="73"/>
    </location>
</feature>
<dbReference type="EMBL" id="ARZX01000004">
    <property type="protein sequence ID" value="EWH14364.1"/>
    <property type="molecule type" value="Genomic_DNA"/>
</dbReference>
<dbReference type="SUPFAM" id="SSF103473">
    <property type="entry name" value="MFS general substrate transporter"/>
    <property type="match status" value="1"/>
</dbReference>
<accession>A0ABN0RQZ9</accession>
<dbReference type="InterPro" id="IPR011701">
    <property type="entry name" value="MFS"/>
</dbReference>
<organism evidence="9 10">
    <name type="scientific">Cellulophaga geojensis KL-A</name>
    <dbReference type="NCBI Taxonomy" id="1328323"/>
    <lineage>
        <taxon>Bacteria</taxon>
        <taxon>Pseudomonadati</taxon>
        <taxon>Bacteroidota</taxon>
        <taxon>Flavobacteriia</taxon>
        <taxon>Flavobacteriales</taxon>
        <taxon>Flavobacteriaceae</taxon>
        <taxon>Cellulophaga</taxon>
    </lineage>
</organism>
<feature type="transmembrane region" description="Helical" evidence="7">
    <location>
        <begin position="15"/>
        <end position="37"/>
    </location>
</feature>
<keyword evidence="5 7" id="KW-1133">Transmembrane helix</keyword>
<dbReference type="PANTHER" id="PTHR23514:SF3">
    <property type="entry name" value="BYPASS OF STOP CODON PROTEIN 6"/>
    <property type="match status" value="1"/>
</dbReference>
<dbReference type="PROSITE" id="PS50850">
    <property type="entry name" value="MFS"/>
    <property type="match status" value="1"/>
</dbReference>
<evidence type="ECO:0000313" key="9">
    <source>
        <dbReference type="EMBL" id="EWH14364.1"/>
    </source>
</evidence>
<keyword evidence="10" id="KW-1185">Reference proteome</keyword>
<gene>
    <name evidence="9" type="ORF">KLA_05066</name>
</gene>
<evidence type="ECO:0000256" key="7">
    <source>
        <dbReference type="SAM" id="Phobius"/>
    </source>
</evidence>